<dbReference type="GO" id="GO:0051747">
    <property type="term" value="F:cytosine C-5 DNA demethylase activity"/>
    <property type="evidence" value="ECO:0000318"/>
    <property type="project" value="GO_Central"/>
</dbReference>
<feature type="binding site" evidence="1">
    <location>
        <position position="641"/>
    </location>
    <ligand>
        <name>2-oxoglutarate</name>
        <dbReference type="ChEBI" id="CHEBI:16810"/>
    </ligand>
</feature>
<evidence type="ECO:0000256" key="1">
    <source>
        <dbReference type="PIRSR" id="PIRSR632852-1"/>
    </source>
</evidence>
<feature type="binding site" evidence="1">
    <location>
        <position position="656"/>
    </location>
    <ligand>
        <name>2-oxoglutarate</name>
        <dbReference type="ChEBI" id="CHEBI:16810"/>
    </ligand>
</feature>
<dbReference type="InterPro" id="IPR005123">
    <property type="entry name" value="Oxoglu/Fe-dep_dioxygenase_dom"/>
</dbReference>
<dbReference type="HOGENOM" id="CLU_012627_1_0_1"/>
<dbReference type="KEGG" id="ani:ANIA_03951"/>
<feature type="domain" description="Fe2OG dioxygenase" evidence="2">
    <location>
        <begin position="489"/>
        <end position="661"/>
    </location>
</feature>
<dbReference type="Pfam" id="PF13532">
    <property type="entry name" value="2OG-FeII_Oxy_2"/>
    <property type="match status" value="1"/>
</dbReference>
<dbReference type="GO" id="GO:0008198">
    <property type="term" value="F:ferrous iron binding"/>
    <property type="evidence" value="ECO:0000318"/>
    <property type="project" value="GO_Central"/>
</dbReference>
<dbReference type="InterPro" id="IPR032852">
    <property type="entry name" value="ALKBH2"/>
</dbReference>
<reference evidence="4" key="1">
    <citation type="journal article" date="2005" name="Nature">
        <title>Sequencing of Aspergillus nidulans and comparative analysis with A. fumigatus and A. oryzae.</title>
        <authorList>
            <person name="Galagan J.E."/>
            <person name="Calvo S.E."/>
            <person name="Cuomo C."/>
            <person name="Ma L.J."/>
            <person name="Wortman J.R."/>
            <person name="Batzoglou S."/>
            <person name="Lee S.I."/>
            <person name="Basturkmen M."/>
            <person name="Spevak C.C."/>
            <person name="Clutterbuck J."/>
            <person name="Kapitonov V."/>
            <person name="Jurka J."/>
            <person name="Scazzocchio C."/>
            <person name="Farman M."/>
            <person name="Butler J."/>
            <person name="Purcell S."/>
            <person name="Harris S."/>
            <person name="Braus G.H."/>
            <person name="Draht O."/>
            <person name="Busch S."/>
            <person name="D'Enfert C."/>
            <person name="Bouchier C."/>
            <person name="Goldman G.H."/>
            <person name="Bell-Pedersen D."/>
            <person name="Griffiths-Jones S."/>
            <person name="Doonan J.H."/>
            <person name="Yu J."/>
            <person name="Vienken K."/>
            <person name="Pain A."/>
            <person name="Freitag M."/>
            <person name="Selker E.U."/>
            <person name="Archer D.B."/>
            <person name="Penalva M.A."/>
            <person name="Oakley B.R."/>
            <person name="Momany M."/>
            <person name="Tanaka T."/>
            <person name="Kumagai T."/>
            <person name="Asai K."/>
            <person name="Machida M."/>
            <person name="Nierman W.C."/>
            <person name="Denning D.W."/>
            <person name="Caddick M."/>
            <person name="Hynes M."/>
            <person name="Paoletti M."/>
            <person name="Fischer R."/>
            <person name="Miller B."/>
            <person name="Dyer P."/>
            <person name="Sachs M.S."/>
            <person name="Osmani S.A."/>
            <person name="Birren B.W."/>
        </authorList>
    </citation>
    <scope>NUCLEOTIDE SEQUENCE [LARGE SCALE GENOMIC DNA]</scope>
    <source>
        <strain evidence="4">FGSC A4 / ATCC 38163 / CBS 112.46 / NRRL 194 / M139</strain>
    </source>
</reference>
<accession>Q5B679</accession>
<feature type="binding site" evidence="1">
    <location>
        <position position="520"/>
    </location>
    <ligand>
        <name>2-oxoglutarate</name>
        <dbReference type="ChEBI" id="CHEBI:16810"/>
    </ligand>
</feature>
<dbReference type="AlphaFoldDB" id="Q5B679"/>
<gene>
    <name evidence="3" type="ORF">ANIA_03951</name>
</gene>
<dbReference type="eggNOG" id="ENOG502RXJJ">
    <property type="taxonomic scope" value="Eukaryota"/>
</dbReference>
<dbReference type="Gene3D" id="2.60.120.590">
    <property type="entry name" value="Alpha-ketoglutarate-dependent dioxygenase AlkB-like"/>
    <property type="match status" value="1"/>
</dbReference>
<dbReference type="OrthoDB" id="2163491at2759"/>
<dbReference type="PANTHER" id="PTHR31573:SF4">
    <property type="entry name" value="FE2OG DIOXYGENASE DOMAIN-CONTAINING PROTEIN"/>
    <property type="match status" value="1"/>
</dbReference>
<dbReference type="RefSeq" id="XP_661555.1">
    <property type="nucleotide sequence ID" value="XM_656463.1"/>
</dbReference>
<feature type="binding site" evidence="1">
    <location>
        <position position="652"/>
    </location>
    <ligand>
        <name>2-oxoglutarate</name>
        <dbReference type="ChEBI" id="CHEBI:16810"/>
    </ligand>
</feature>
<dbReference type="OMA" id="GMPYKYV"/>
<dbReference type="VEuPathDB" id="FungiDB:AN3951"/>
<protein>
    <recommendedName>
        <fullName evidence="2">Fe2OG dioxygenase domain-containing protein</fullName>
    </recommendedName>
</protein>
<dbReference type="InterPro" id="IPR037151">
    <property type="entry name" value="AlkB-like_sf"/>
</dbReference>
<sequence>MARPKKGPIAPRTVSNRVIPPLTGIEPSRDAVFDPSDVASDAKVRSIESSPSLAEVDGVPPAWADVREPEDRAALASAIPWFTCYEGGMYHSKMVCYGFLLDGDSGNRCHIDDEVVITRIGGGCSKDRDGNLMLKKDMDEQDVTVRSLANRSKNTSLGRKLPHRYNVMAYFRVICIWAEKINGKTGYKVRFEKLDLSEKSWWAEKGTALPDPASRRFTQAESRQCATCLTPSTHVYKEGWMCLNRTCQEFWMLAGLEPPRNLTFDDRFLEARAQPGPDMQLHGDLIPDLLSTIDEHDPLGSSSPLSWKSGVVCPLCQKCIPRRFWNGWKCSDTLSGKAQGECPFEKWLKIPTVPLSAAIGGINLCRNKRTVIKNRQSSFLPQIDDRSFAPYKLITYGLGASGYIMHFVSNEVINSRPRGPNELFEELQKANLGLRRYPLDQAQVAGTLTAHFVTNFGAPYKYVVSVDSRGFSEACDPVLRALGRLTWATKNAVRSQGGNTYDPNELLLLGYFEEQKIGYHDDGESSLGPTIATLSLGSPATMAVRMKYKYYHGFTKAGREKNTLLTDDPILPECENYVNRQKLKERLLNGSITDDEYKKAWFDSFAENKSRNLPPDIIKIKLNHGDMVVMHGEGVQKYYEHGVKLEKRGKLRFALTARHVKKEEIPEQDWPKGDFTLTDDQIYDGQ</sequence>
<name>Q5B679_EMENI</name>
<evidence type="ECO:0000313" key="3">
    <source>
        <dbReference type="EMBL" id="CBF75024.1"/>
    </source>
</evidence>
<dbReference type="PROSITE" id="PS51471">
    <property type="entry name" value="FE2OG_OXY"/>
    <property type="match status" value="1"/>
</dbReference>
<dbReference type="GO" id="GO:0035516">
    <property type="term" value="F:broad specificity oxidative DNA demethylase activity"/>
    <property type="evidence" value="ECO:0000318"/>
    <property type="project" value="GO_Central"/>
</dbReference>
<proteinExistence type="predicted"/>
<dbReference type="GeneID" id="2873373"/>
<accession>C8V624</accession>
<dbReference type="SUPFAM" id="SSF51197">
    <property type="entry name" value="Clavaminate synthase-like"/>
    <property type="match status" value="1"/>
</dbReference>
<feature type="binding site" evidence="1">
    <location>
        <position position="658"/>
    </location>
    <ligand>
        <name>2-oxoglutarate</name>
        <dbReference type="ChEBI" id="CHEBI:16810"/>
    </ligand>
</feature>
<dbReference type="InParanoid" id="Q5B679"/>
<reference evidence="4" key="2">
    <citation type="journal article" date="2009" name="Fungal Genet. Biol.">
        <title>The 2008 update of the Aspergillus nidulans genome annotation: a community effort.</title>
        <authorList>
            <person name="Wortman J.R."/>
            <person name="Gilsenan J.M."/>
            <person name="Joardar V."/>
            <person name="Deegan J."/>
            <person name="Clutterbuck J."/>
            <person name="Andersen M.R."/>
            <person name="Archer D."/>
            <person name="Bencina M."/>
            <person name="Braus G."/>
            <person name="Coutinho P."/>
            <person name="von Dohren H."/>
            <person name="Doonan J."/>
            <person name="Driessen A.J."/>
            <person name="Durek P."/>
            <person name="Espeso E."/>
            <person name="Fekete E."/>
            <person name="Flipphi M."/>
            <person name="Estrada C.G."/>
            <person name="Geysens S."/>
            <person name="Goldman G."/>
            <person name="de Groot P.W."/>
            <person name="Hansen K."/>
            <person name="Harris S.D."/>
            <person name="Heinekamp T."/>
            <person name="Helmstaedt K."/>
            <person name="Henrissat B."/>
            <person name="Hofmann G."/>
            <person name="Homan T."/>
            <person name="Horio T."/>
            <person name="Horiuchi H."/>
            <person name="James S."/>
            <person name="Jones M."/>
            <person name="Karaffa L."/>
            <person name="Karanyi Z."/>
            <person name="Kato M."/>
            <person name="Keller N."/>
            <person name="Kelly D.E."/>
            <person name="Kiel J.A."/>
            <person name="Kim J.M."/>
            <person name="van der Klei I.J."/>
            <person name="Klis F.M."/>
            <person name="Kovalchuk A."/>
            <person name="Krasevec N."/>
            <person name="Kubicek C.P."/>
            <person name="Liu B."/>
            <person name="Maccabe A."/>
            <person name="Meyer V."/>
            <person name="Mirabito P."/>
            <person name="Miskei M."/>
            <person name="Mos M."/>
            <person name="Mullins J."/>
            <person name="Nelson D.R."/>
            <person name="Nielsen J."/>
            <person name="Oakley B.R."/>
            <person name="Osmani S.A."/>
            <person name="Pakula T."/>
            <person name="Paszewski A."/>
            <person name="Paulsen I."/>
            <person name="Pilsyk S."/>
            <person name="Pocsi I."/>
            <person name="Punt P.J."/>
            <person name="Ram A.F."/>
            <person name="Ren Q."/>
            <person name="Robellet X."/>
            <person name="Robson G."/>
            <person name="Seiboth B."/>
            <person name="van Solingen P."/>
            <person name="Specht T."/>
            <person name="Sun J."/>
            <person name="Taheri-Talesh N."/>
            <person name="Takeshita N."/>
            <person name="Ussery D."/>
            <person name="vanKuyk P.A."/>
            <person name="Visser H."/>
            <person name="van de Vondervoort P.J."/>
            <person name="de Vries R.P."/>
            <person name="Walton J."/>
            <person name="Xiang X."/>
            <person name="Xiong Y."/>
            <person name="Zeng A.P."/>
            <person name="Brandt B.W."/>
            <person name="Cornell M.J."/>
            <person name="van den Hondel C.A."/>
            <person name="Visser J."/>
            <person name="Oliver S.G."/>
            <person name="Turner G."/>
        </authorList>
    </citation>
    <scope>GENOME REANNOTATION</scope>
    <source>
        <strain evidence="4">FGSC A4 / ATCC 38163 / CBS 112.46 / NRRL 194 / M139</strain>
    </source>
</reference>
<dbReference type="EMBL" id="BN001302">
    <property type="protein sequence ID" value="CBF75024.1"/>
    <property type="molecule type" value="Genomic_DNA"/>
</dbReference>
<evidence type="ECO:0000259" key="2">
    <source>
        <dbReference type="PROSITE" id="PS51471"/>
    </source>
</evidence>
<dbReference type="Proteomes" id="UP000000560">
    <property type="component" value="Chromosome II"/>
</dbReference>
<organism evidence="3 4">
    <name type="scientific">Emericella nidulans (strain FGSC A4 / ATCC 38163 / CBS 112.46 / NRRL 194 / M139)</name>
    <name type="common">Aspergillus nidulans</name>
    <dbReference type="NCBI Taxonomy" id="227321"/>
    <lineage>
        <taxon>Eukaryota</taxon>
        <taxon>Fungi</taxon>
        <taxon>Dikarya</taxon>
        <taxon>Ascomycota</taxon>
        <taxon>Pezizomycotina</taxon>
        <taxon>Eurotiomycetes</taxon>
        <taxon>Eurotiomycetidae</taxon>
        <taxon>Eurotiales</taxon>
        <taxon>Aspergillaceae</taxon>
        <taxon>Aspergillus</taxon>
        <taxon>Aspergillus subgen. Nidulantes</taxon>
    </lineage>
</organism>
<keyword evidence="4" id="KW-1185">Reference proteome</keyword>
<dbReference type="PANTHER" id="PTHR31573">
    <property type="entry name" value="ALPHA-KETOGLUTARATE-DEPENDENT DIOXYGENASE ALKB HOMOLOG 2"/>
    <property type="match status" value="1"/>
</dbReference>
<dbReference type="GO" id="GO:0006307">
    <property type="term" value="P:DNA alkylation repair"/>
    <property type="evidence" value="ECO:0000318"/>
    <property type="project" value="GO_Central"/>
</dbReference>
<dbReference type="InterPro" id="IPR027450">
    <property type="entry name" value="AlkB-like"/>
</dbReference>
<evidence type="ECO:0000313" key="4">
    <source>
        <dbReference type="Proteomes" id="UP000000560"/>
    </source>
</evidence>
<dbReference type="STRING" id="227321.Q5B679"/>